<feature type="domain" description="Protein kinase" evidence="6">
    <location>
        <begin position="170"/>
        <end position="443"/>
    </location>
</feature>
<sequence length="960" mass="104736">MNLHELSADELAVLDSVCLAFENDLRANRSNSIEDSVKQFIEKFGGQPSRDLIELLREELGAIEVEISDSANDRQSGIGPPTPFQAKTDRATTGHERGAKTVGNDIGDRRLSPSSASRLAKGGGSQAVSMHQGETLYQSAEELAHGSGTSVDETQQEPNELRQRFTIGPFSVSAVLAKGGMGVVYRAADTRLDRPVAIKMLGFPHLAPNDPKRLELVERFEREAKAVAALSHPNIVELFDVGVEAGAPYAVMEFLSGLTLAEQLSNGPLSLQQSCDVGKQIASALATAHSSGVIHRDLKPQNVMLVDDATDGQLRVKLVDFGLSRIDDTDLLQDDSKKTAAGMILGTPGYMAPEQARGEPATEAADMFAFGCVLYEAFYGKPAIVGRTVADRLAATLTGEVEFESAGCEQSRLLCEIIKQCLEKDPTLRPSAADVATKLRDFMVKQTREAAQEELRASLNQSLTIDAITRRHAMTAMAGGVLGAMLGVVSNRSAARAMPSVRAIAVLTPREKDPASSNIGDGLPLDGRRIEDADILASSLVSEFSKIDGLEVRPYRPMMVDETHDYVRLGKDLDVQVLVDGVFEQQQLGGRYFWSYNWQVIDAKKGAVLAGSEFVVEQSQESSDGQFLARSQVAAEIAKEIGRNLTTTGQIVDDQPDPHSYGCLVKGRAYADLDSTLGLRNALACFDHAHQEDPRRSDPLAASAVTALHLAARTGMPESAAFIKAATEKFTHALDLDPNSLIGRLARAMYEWQAQYDFGLAGEIFSGLLSEGEYNWQVQHQSGLYFAAMGKQDQARECVGRAARLHPMSLMLKIDRARLEWFFGYHDRAMRSARRFLDESADTYPARPYVVGLLLDQLEEQFQYEAALELLGQSTDMAIDRTTYYEVRESTLETFPYGPFGVELNQAIWRIRSGASVDESLVARLDESGALMLPLLLAQHPAFEKMKAQSASMGFLPAMT</sequence>
<evidence type="ECO:0000256" key="2">
    <source>
        <dbReference type="ARBA" id="ARBA00022741"/>
    </source>
</evidence>
<evidence type="ECO:0000313" key="8">
    <source>
        <dbReference type="Proteomes" id="UP001239462"/>
    </source>
</evidence>
<reference evidence="7 8" key="1">
    <citation type="submission" date="2023-06" db="EMBL/GenBank/DDBJ databases">
        <title>Roseiconus lacunae JC819 isolated from Gulf of Mannar region, Tamil Nadu.</title>
        <authorList>
            <person name="Pk S."/>
            <person name="Ch S."/>
            <person name="Ch V.R."/>
        </authorList>
    </citation>
    <scope>NUCLEOTIDE SEQUENCE [LARGE SCALE GENOMIC DNA]</scope>
    <source>
        <strain evidence="7 8">JC819</strain>
    </source>
</reference>
<dbReference type="InterPro" id="IPR011009">
    <property type="entry name" value="Kinase-like_dom_sf"/>
</dbReference>
<dbReference type="GO" id="GO:0004674">
    <property type="term" value="F:protein serine/threonine kinase activity"/>
    <property type="evidence" value="ECO:0007669"/>
    <property type="project" value="UniProtKB-EC"/>
</dbReference>
<dbReference type="PANTHER" id="PTHR43289:SF6">
    <property type="entry name" value="SERINE_THREONINE-PROTEIN KINASE NEKL-3"/>
    <property type="match status" value="1"/>
</dbReference>
<evidence type="ECO:0000256" key="4">
    <source>
        <dbReference type="ARBA" id="ARBA00022840"/>
    </source>
</evidence>
<dbReference type="Pfam" id="PF00069">
    <property type="entry name" value="Pkinase"/>
    <property type="match status" value="1"/>
</dbReference>
<dbReference type="Proteomes" id="UP001239462">
    <property type="component" value="Unassembled WGS sequence"/>
</dbReference>
<dbReference type="CDD" id="cd14014">
    <property type="entry name" value="STKc_PknB_like"/>
    <property type="match status" value="1"/>
</dbReference>
<keyword evidence="1 7" id="KW-0808">Transferase</keyword>
<feature type="compositionally biased region" description="Basic and acidic residues" evidence="5">
    <location>
        <begin position="87"/>
        <end position="99"/>
    </location>
</feature>
<organism evidence="7 8">
    <name type="scientific">Roseiconus lacunae</name>
    <dbReference type="NCBI Taxonomy" id="2605694"/>
    <lineage>
        <taxon>Bacteria</taxon>
        <taxon>Pseudomonadati</taxon>
        <taxon>Planctomycetota</taxon>
        <taxon>Planctomycetia</taxon>
        <taxon>Pirellulales</taxon>
        <taxon>Pirellulaceae</taxon>
        <taxon>Roseiconus</taxon>
    </lineage>
</organism>
<dbReference type="SMART" id="SM00220">
    <property type="entry name" value="S_TKc"/>
    <property type="match status" value="1"/>
</dbReference>
<dbReference type="InterPro" id="IPR000719">
    <property type="entry name" value="Prot_kinase_dom"/>
</dbReference>
<dbReference type="RefSeq" id="WP_289164257.1">
    <property type="nucleotide sequence ID" value="NZ_JASZZN010000009.1"/>
</dbReference>
<dbReference type="SUPFAM" id="SSF56112">
    <property type="entry name" value="Protein kinase-like (PK-like)"/>
    <property type="match status" value="1"/>
</dbReference>
<evidence type="ECO:0000256" key="1">
    <source>
        <dbReference type="ARBA" id="ARBA00022679"/>
    </source>
</evidence>
<protein>
    <submittedName>
        <fullName evidence="7">Serine/threonine-protein kinase</fullName>
        <ecNumber evidence="7">2.7.11.1</ecNumber>
    </submittedName>
</protein>
<dbReference type="Gene3D" id="3.30.200.20">
    <property type="entry name" value="Phosphorylase Kinase, domain 1"/>
    <property type="match status" value="1"/>
</dbReference>
<dbReference type="PROSITE" id="PS50011">
    <property type="entry name" value="PROTEIN_KINASE_DOM"/>
    <property type="match status" value="1"/>
</dbReference>
<proteinExistence type="predicted"/>
<comment type="caution">
    <text evidence="7">The sequence shown here is derived from an EMBL/GenBank/DDBJ whole genome shotgun (WGS) entry which is preliminary data.</text>
</comment>
<dbReference type="EMBL" id="JASZZN010000009">
    <property type="protein sequence ID" value="MDM4016608.1"/>
    <property type="molecule type" value="Genomic_DNA"/>
</dbReference>
<keyword evidence="4" id="KW-0067">ATP-binding</keyword>
<dbReference type="InterPro" id="IPR008271">
    <property type="entry name" value="Ser/Thr_kinase_AS"/>
</dbReference>
<keyword evidence="2" id="KW-0547">Nucleotide-binding</keyword>
<evidence type="ECO:0000259" key="6">
    <source>
        <dbReference type="PROSITE" id="PS50011"/>
    </source>
</evidence>
<feature type="region of interest" description="Disordered" evidence="5">
    <location>
        <begin position="71"/>
        <end position="129"/>
    </location>
</feature>
<evidence type="ECO:0000313" key="7">
    <source>
        <dbReference type="EMBL" id="MDM4016608.1"/>
    </source>
</evidence>
<dbReference type="InterPro" id="IPR011990">
    <property type="entry name" value="TPR-like_helical_dom_sf"/>
</dbReference>
<dbReference type="PROSITE" id="PS00108">
    <property type="entry name" value="PROTEIN_KINASE_ST"/>
    <property type="match status" value="1"/>
</dbReference>
<name>A0ABT7PJE3_9BACT</name>
<dbReference type="Gene3D" id="1.10.510.10">
    <property type="entry name" value="Transferase(Phosphotransferase) domain 1"/>
    <property type="match status" value="1"/>
</dbReference>
<dbReference type="Gene3D" id="1.25.40.10">
    <property type="entry name" value="Tetratricopeptide repeat domain"/>
    <property type="match status" value="1"/>
</dbReference>
<accession>A0ABT7PJE3</accession>
<dbReference type="SUPFAM" id="SSF48452">
    <property type="entry name" value="TPR-like"/>
    <property type="match status" value="1"/>
</dbReference>
<gene>
    <name evidence="7" type="ORF">QTN89_14275</name>
</gene>
<evidence type="ECO:0000256" key="3">
    <source>
        <dbReference type="ARBA" id="ARBA00022777"/>
    </source>
</evidence>
<dbReference type="EC" id="2.7.11.1" evidence="7"/>
<keyword evidence="8" id="KW-1185">Reference proteome</keyword>
<keyword evidence="3 7" id="KW-0418">Kinase</keyword>
<evidence type="ECO:0000256" key="5">
    <source>
        <dbReference type="SAM" id="MobiDB-lite"/>
    </source>
</evidence>
<dbReference type="PANTHER" id="PTHR43289">
    <property type="entry name" value="MITOGEN-ACTIVATED PROTEIN KINASE KINASE KINASE 20-RELATED"/>
    <property type="match status" value="1"/>
</dbReference>